<name>A0A941J3D8_9ACTN</name>
<keyword evidence="3" id="KW-1185">Reference proteome</keyword>
<dbReference type="SUPFAM" id="SSF55298">
    <property type="entry name" value="YjgF-like"/>
    <property type="match status" value="1"/>
</dbReference>
<dbReference type="CDD" id="cd00448">
    <property type="entry name" value="YjgF_YER057c_UK114_family"/>
    <property type="match status" value="1"/>
</dbReference>
<proteinExistence type="predicted"/>
<evidence type="ECO:0000313" key="3">
    <source>
        <dbReference type="Proteomes" id="UP000682308"/>
    </source>
</evidence>
<comment type="caution">
    <text evidence="2">The sequence shown here is derived from an EMBL/GenBank/DDBJ whole genome shotgun (WGS) entry which is preliminary data.</text>
</comment>
<protein>
    <submittedName>
        <fullName evidence="2">RidA family protein</fullName>
    </submittedName>
</protein>
<accession>A0A941J3D8</accession>
<reference evidence="2 3" key="1">
    <citation type="submission" date="2021-04" db="EMBL/GenBank/DDBJ databases">
        <title>Characterization of the biosynthetic gene cluster of new lipopeptides with antitumor activity in the genome of the marine Streptomyces PHM034.</title>
        <authorList>
            <person name="Ceniceros A."/>
            <person name="Canedo L."/>
            <person name="Mendez C."/>
            <person name="Olano C."/>
            <person name="Schleissner C."/>
            <person name="Cuevas C."/>
            <person name="De La Calle F."/>
            <person name="Salas J.A."/>
        </authorList>
    </citation>
    <scope>NUCLEOTIDE SEQUENCE [LARGE SCALE GENOMIC DNA]</scope>
    <source>
        <strain evidence="2 3">PHM034</strain>
    </source>
</reference>
<dbReference type="AlphaFoldDB" id="A0A941J3D8"/>
<dbReference type="Gene3D" id="3.30.1330.40">
    <property type="entry name" value="RutC-like"/>
    <property type="match status" value="1"/>
</dbReference>
<sequence length="111" mass="12696">MKREDIEPAELFKHPSYKRVVTVEGNMKLVWIAGQTPTDENYQCVAPGDFSAQYLRVMECLDIQLKAAGATWDDVTYRRIYVRMPEDGSVPSWANEPLPEYGTVNSARRAR</sequence>
<dbReference type="InterPro" id="IPR035959">
    <property type="entry name" value="RutC-like_sf"/>
</dbReference>
<organism evidence="2 3">
    <name type="scientific">Streptomyces tuirus</name>
    <dbReference type="NCBI Taxonomy" id="68278"/>
    <lineage>
        <taxon>Bacteria</taxon>
        <taxon>Bacillati</taxon>
        <taxon>Actinomycetota</taxon>
        <taxon>Actinomycetes</taxon>
        <taxon>Kitasatosporales</taxon>
        <taxon>Streptomycetaceae</taxon>
        <taxon>Streptomyces</taxon>
    </lineage>
</organism>
<dbReference type="InterPro" id="IPR006175">
    <property type="entry name" value="YjgF/YER057c/UK114"/>
</dbReference>
<dbReference type="Proteomes" id="UP000682308">
    <property type="component" value="Unassembled WGS sequence"/>
</dbReference>
<dbReference type="EMBL" id="JAGTPG010000002">
    <property type="protein sequence ID" value="MBR8640531.1"/>
    <property type="molecule type" value="Genomic_DNA"/>
</dbReference>
<evidence type="ECO:0000256" key="1">
    <source>
        <dbReference type="SAM" id="MobiDB-lite"/>
    </source>
</evidence>
<dbReference type="Pfam" id="PF01042">
    <property type="entry name" value="Ribonuc_L-PSP"/>
    <property type="match status" value="1"/>
</dbReference>
<evidence type="ECO:0000313" key="2">
    <source>
        <dbReference type="EMBL" id="MBR8640531.1"/>
    </source>
</evidence>
<gene>
    <name evidence="2" type="ORF">KEF29_17475</name>
</gene>
<feature type="region of interest" description="Disordered" evidence="1">
    <location>
        <begin position="87"/>
        <end position="111"/>
    </location>
</feature>